<comment type="caution">
    <text evidence="3">The sequence shown here is derived from an EMBL/GenBank/DDBJ whole genome shotgun (WGS) entry which is preliminary data.</text>
</comment>
<protein>
    <submittedName>
        <fullName evidence="3">SDR family oxidoreductase</fullName>
        <ecNumber evidence="3">1.-.-.-</ecNumber>
    </submittedName>
</protein>
<gene>
    <name evidence="3" type="ORF">V0U35_06320</name>
</gene>
<dbReference type="InterPro" id="IPR036291">
    <property type="entry name" value="NAD(P)-bd_dom_sf"/>
</dbReference>
<dbReference type="Proteomes" id="UP001310692">
    <property type="component" value="Unassembled WGS sequence"/>
</dbReference>
<dbReference type="GO" id="GO:0016491">
    <property type="term" value="F:oxidoreductase activity"/>
    <property type="evidence" value="ECO:0007669"/>
    <property type="project" value="UniProtKB-KW"/>
</dbReference>
<dbReference type="SUPFAM" id="SSF51735">
    <property type="entry name" value="NAD(P)-binding Rossmann-fold domains"/>
    <property type="match status" value="1"/>
</dbReference>
<dbReference type="RefSeq" id="WP_330195831.1">
    <property type="nucleotide sequence ID" value="NZ_JAZDRO010000002.1"/>
</dbReference>
<evidence type="ECO:0000313" key="4">
    <source>
        <dbReference type="Proteomes" id="UP001310692"/>
    </source>
</evidence>
<dbReference type="EMBL" id="JAZDRO010000002">
    <property type="protein sequence ID" value="MEE2566291.1"/>
    <property type="molecule type" value="Genomic_DNA"/>
</dbReference>
<dbReference type="InterPro" id="IPR002347">
    <property type="entry name" value="SDR_fam"/>
</dbReference>
<dbReference type="Gene3D" id="3.40.50.720">
    <property type="entry name" value="NAD(P)-binding Rossmann-like Domain"/>
    <property type="match status" value="1"/>
</dbReference>
<reference evidence="3 4" key="1">
    <citation type="submission" date="2024-01" db="EMBL/GenBank/DDBJ databases">
        <title>Hyphobacterium bacterium isolated from marine sediment.</title>
        <authorList>
            <person name="Zhao S."/>
        </authorList>
    </citation>
    <scope>NUCLEOTIDE SEQUENCE [LARGE SCALE GENOMIC DNA]</scope>
    <source>
        <strain evidence="3 4">Y60-23</strain>
    </source>
</reference>
<dbReference type="PRINTS" id="PR00081">
    <property type="entry name" value="GDHRDH"/>
</dbReference>
<accession>A0ABU7LXL6</accession>
<sequence>MDFNGKIAIVTGGAGGIGAAIARGLHQRGCRVAVCDLDGARAAKVAESCGGIGKRVNVADEGEIAVFITEVERKMGPVDLYFSNAGVGYTDGPVGGAASAPNANWKKDWQINVMASVYAARHVLPGMAARGSGAFVITASAAGLLAQIGDAAYSATKAAAISFAESIAISHGHEGIQAHAICPQYVKTDMTKDLPEAMTAVDGMITADEAAATILDAVAENRFLILTHPVVGEHFARKAGDRDRWLGGMRKLRRMILEMNGGRMI</sequence>
<organism evidence="3 4">
    <name type="scientific">Hyphobacterium marinum</name>
    <dbReference type="NCBI Taxonomy" id="3116574"/>
    <lineage>
        <taxon>Bacteria</taxon>
        <taxon>Pseudomonadati</taxon>
        <taxon>Pseudomonadota</taxon>
        <taxon>Alphaproteobacteria</taxon>
        <taxon>Maricaulales</taxon>
        <taxon>Maricaulaceae</taxon>
        <taxon>Hyphobacterium</taxon>
    </lineage>
</organism>
<dbReference type="PANTHER" id="PTHR43669:SF8">
    <property type="entry name" value="SHORT-CHAIN TYPE DEHYDROGENASE_REDUCTASE-RELATED"/>
    <property type="match status" value="1"/>
</dbReference>
<dbReference type="EC" id="1.-.-.-" evidence="3"/>
<keyword evidence="2 3" id="KW-0560">Oxidoreductase</keyword>
<keyword evidence="4" id="KW-1185">Reference proteome</keyword>
<dbReference type="Pfam" id="PF00106">
    <property type="entry name" value="adh_short"/>
    <property type="match status" value="1"/>
</dbReference>
<comment type="similarity">
    <text evidence="1">Belongs to the short-chain dehydrogenases/reductases (SDR) family.</text>
</comment>
<dbReference type="PROSITE" id="PS00061">
    <property type="entry name" value="ADH_SHORT"/>
    <property type="match status" value="1"/>
</dbReference>
<evidence type="ECO:0000256" key="1">
    <source>
        <dbReference type="ARBA" id="ARBA00006484"/>
    </source>
</evidence>
<dbReference type="CDD" id="cd05233">
    <property type="entry name" value="SDR_c"/>
    <property type="match status" value="1"/>
</dbReference>
<evidence type="ECO:0000313" key="3">
    <source>
        <dbReference type="EMBL" id="MEE2566291.1"/>
    </source>
</evidence>
<name>A0ABU7LXL6_9PROT</name>
<dbReference type="InterPro" id="IPR020904">
    <property type="entry name" value="Sc_DH/Rdtase_CS"/>
</dbReference>
<evidence type="ECO:0000256" key="2">
    <source>
        <dbReference type="ARBA" id="ARBA00023002"/>
    </source>
</evidence>
<dbReference type="PANTHER" id="PTHR43669">
    <property type="entry name" value="5-KETO-D-GLUCONATE 5-REDUCTASE"/>
    <property type="match status" value="1"/>
</dbReference>
<proteinExistence type="inferred from homology"/>